<sequence length="182" mass="20214">MTTSTTQCEEKKILADAKYLGLVEFVQGPIMEGEANDFTKHFRGCSDDRLKRFWVGAGQLAAHPVRAEFFGLTHSLGAIRNLMVDFPEEGLRVIGIDQAVRGISDAGLAKYLGSLRDLLHALWDSEAGWESSSSFRRVHAAIEAWIILESCRTFARDQAENKAMASNLRDMASNQKTNCVCM</sequence>
<gene>
    <name evidence="1" type="ORF">SCF082_LOCUS22435</name>
</gene>
<dbReference type="Proteomes" id="UP001642464">
    <property type="component" value="Unassembled WGS sequence"/>
</dbReference>
<proteinExistence type="predicted"/>
<reference evidence="1 2" key="1">
    <citation type="submission" date="2024-02" db="EMBL/GenBank/DDBJ databases">
        <authorList>
            <person name="Chen Y."/>
            <person name="Shah S."/>
            <person name="Dougan E. K."/>
            <person name="Thang M."/>
            <person name="Chan C."/>
        </authorList>
    </citation>
    <scope>NUCLEOTIDE SEQUENCE [LARGE SCALE GENOMIC DNA]</scope>
</reference>
<dbReference type="EMBL" id="CAXAMM010016113">
    <property type="protein sequence ID" value="CAK9038060.1"/>
    <property type="molecule type" value="Genomic_DNA"/>
</dbReference>
<evidence type="ECO:0000313" key="1">
    <source>
        <dbReference type="EMBL" id="CAK9038060.1"/>
    </source>
</evidence>
<comment type="caution">
    <text evidence="1">The sequence shown here is derived from an EMBL/GenBank/DDBJ whole genome shotgun (WGS) entry which is preliminary data.</text>
</comment>
<protein>
    <submittedName>
        <fullName evidence="1">Uncharacterized protein</fullName>
    </submittedName>
</protein>
<name>A0ABP0LIH5_9DINO</name>
<evidence type="ECO:0000313" key="2">
    <source>
        <dbReference type="Proteomes" id="UP001642464"/>
    </source>
</evidence>
<accession>A0ABP0LIH5</accession>
<organism evidence="1 2">
    <name type="scientific">Durusdinium trenchii</name>
    <dbReference type="NCBI Taxonomy" id="1381693"/>
    <lineage>
        <taxon>Eukaryota</taxon>
        <taxon>Sar</taxon>
        <taxon>Alveolata</taxon>
        <taxon>Dinophyceae</taxon>
        <taxon>Suessiales</taxon>
        <taxon>Symbiodiniaceae</taxon>
        <taxon>Durusdinium</taxon>
    </lineage>
</organism>
<keyword evidence="2" id="KW-1185">Reference proteome</keyword>